<organism evidence="1">
    <name type="scientific">Rhizophora mucronata</name>
    <name type="common">Asiatic mangrove</name>
    <dbReference type="NCBI Taxonomy" id="61149"/>
    <lineage>
        <taxon>Eukaryota</taxon>
        <taxon>Viridiplantae</taxon>
        <taxon>Streptophyta</taxon>
        <taxon>Embryophyta</taxon>
        <taxon>Tracheophyta</taxon>
        <taxon>Spermatophyta</taxon>
        <taxon>Magnoliopsida</taxon>
        <taxon>eudicotyledons</taxon>
        <taxon>Gunneridae</taxon>
        <taxon>Pentapetalae</taxon>
        <taxon>rosids</taxon>
        <taxon>fabids</taxon>
        <taxon>Malpighiales</taxon>
        <taxon>Rhizophoraceae</taxon>
        <taxon>Rhizophora</taxon>
    </lineage>
</organism>
<reference evidence="1" key="1">
    <citation type="submission" date="2018-02" db="EMBL/GenBank/DDBJ databases">
        <title>Rhizophora mucronata_Transcriptome.</title>
        <authorList>
            <person name="Meera S.P."/>
            <person name="Sreeshan A."/>
            <person name="Augustine A."/>
        </authorList>
    </citation>
    <scope>NUCLEOTIDE SEQUENCE</scope>
    <source>
        <tissue evidence="1">Leaf</tissue>
    </source>
</reference>
<dbReference type="EMBL" id="GGEC01036208">
    <property type="protein sequence ID" value="MBX16692.1"/>
    <property type="molecule type" value="Transcribed_RNA"/>
</dbReference>
<accession>A0A2P2LFD8</accession>
<dbReference type="AlphaFoldDB" id="A0A2P2LFD8"/>
<name>A0A2P2LFD8_RHIMU</name>
<proteinExistence type="predicted"/>
<sequence>MGLFLCDPCKVYVNSKVALLLLPFLS</sequence>
<protein>
    <submittedName>
        <fullName evidence="1">Uncharacterized protein</fullName>
    </submittedName>
</protein>
<evidence type="ECO:0000313" key="1">
    <source>
        <dbReference type="EMBL" id="MBX16692.1"/>
    </source>
</evidence>